<dbReference type="InterPro" id="IPR039600">
    <property type="entry name" value="TANGO6/Rtp1"/>
</dbReference>
<feature type="region of interest" description="Disordered" evidence="2">
    <location>
        <begin position="904"/>
        <end position="940"/>
    </location>
</feature>
<feature type="domain" description="RNA polymerase II assembly factor Rtp1 C-terminal" evidence="3">
    <location>
        <begin position="715"/>
        <end position="834"/>
    </location>
</feature>
<evidence type="ECO:0000259" key="3">
    <source>
        <dbReference type="Pfam" id="PF10363"/>
    </source>
</evidence>
<feature type="region of interest" description="Disordered" evidence="2">
    <location>
        <begin position="575"/>
        <end position="595"/>
    </location>
</feature>
<dbReference type="InterPro" id="IPR011989">
    <property type="entry name" value="ARM-like"/>
</dbReference>
<dbReference type="InterPro" id="IPR019451">
    <property type="entry name" value="Rtp1_C1"/>
</dbReference>
<dbReference type="PANTHER" id="PTHR20959:SF1">
    <property type="entry name" value="TRANSPORT AND GOLGI ORGANIZATION PROTEIN 6 HOMOLOG"/>
    <property type="match status" value="1"/>
</dbReference>
<evidence type="ECO:0000313" key="5">
    <source>
        <dbReference type="EMBL" id="KAF5369873.1"/>
    </source>
</evidence>
<dbReference type="InterPro" id="IPR057407">
    <property type="entry name" value="HEAT_TANGO6"/>
</dbReference>
<dbReference type="Pfam" id="PF10363">
    <property type="entry name" value="RTP1_C1"/>
    <property type="match status" value="1"/>
</dbReference>
<keyword evidence="6" id="KW-1185">Reference proteome</keyword>
<feature type="compositionally biased region" description="Polar residues" evidence="2">
    <location>
        <begin position="925"/>
        <end position="940"/>
    </location>
</feature>
<dbReference type="Gene3D" id="1.25.10.10">
    <property type="entry name" value="Leucine-rich Repeat Variant"/>
    <property type="match status" value="2"/>
</dbReference>
<dbReference type="OrthoDB" id="39591at2759"/>
<gene>
    <name evidence="5" type="ORF">D9758_001077</name>
</gene>
<evidence type="ECO:0000256" key="1">
    <source>
        <dbReference type="ARBA" id="ARBA00005724"/>
    </source>
</evidence>
<dbReference type="Proteomes" id="UP000559256">
    <property type="component" value="Unassembled WGS sequence"/>
</dbReference>
<accession>A0A8H5GRC5</accession>
<evidence type="ECO:0000313" key="6">
    <source>
        <dbReference type="Proteomes" id="UP000559256"/>
    </source>
</evidence>
<sequence>MTRREELASSLAAGSCLIDSSSTPQSNLKSALLTRLDKFYSTTNTLSSVNESSSLEVVQLKTASEAIGVVERVQRLIDGPNEEVEELLLGTRDLSQLRTLLSIAFRWGTEPLLARVLASWPSTSSGGTSGSRIIDLTSTPEDYQRLSAMVEQLLSLVFPEGGPGRISTTLITETILHRHVADVLKPSVVVGWLPKSLSTESIVPVEHIRPITMRLMAILPPSEVIMALGNVMSSINSIAYVRRTCGYLLSRQLLRPEGVRGLCAAVFGDAENMDEIQLEKLQHIARVLSTPPSGMKSEEYFTAIIPRIIDLLKDDRHPAFKRAAAFALSQMLTEDNSPTANAILTTLHGPILLGMNRENDTRNPTSDTTDVDDTLGILTILIANSDPSPKFIQSLLSPIIVALYSHLFRLESVRTSDPSLKESARGLLLTWSKIASTAEAVEILWSIVESSESISIDSPERLALLTPEDLKQADESGELEPNSNLLNLYPDPRHFADFLKSTSRPDVLSDFFVRLLEAYRDSRQHSDDNPVGALLYLQLIIQMQGMISDGSSTTGTGIFKKPTQVLGFIRQALDTTTSEPSSNSENKTNERSQLPQFKLSGLSLAHADETGSDADSDDELLDSERFTADDEMTETAINLLLSLLEANEKLSARTEPILNEIFSLLEHHVLNGPEAVRTVAREARMVMTVRLAGEGSAPTKPSTTLSPEDEARQTYQQALKLLQDPILPVRAHGLLLLRQLVSPKSPPLEPALLPAIQEIFLQSIHDDDSYIFLNAVQGLAALVDRPGGNVLKKLVNDYAKGLDGIEGGVMSQQEVDVKLRLGEALSSVFRQCGDTLSVHGTLIVPPLLTVVRSRHAPTTLRTSSLSLLADCQKTQSLSLLPYFIDLSEGMNDLLQVEMVTFHPGSEKKTENKGEKVEEKALTRESAPQTMDRNPTSTNSKFPPLRRAALHFLSLLLQGTTEQIYESSFGTNLFPSELLQRLKITLSYISGTDEDMLVRVMARETLEQLAQLEQAVIGL</sequence>
<dbReference type="Pfam" id="PF23565">
    <property type="entry name" value="ARM_TANGO6"/>
    <property type="match status" value="1"/>
</dbReference>
<name>A0A8H5GRC5_9AGAR</name>
<proteinExistence type="inferred from homology"/>
<reference evidence="5 6" key="1">
    <citation type="journal article" date="2020" name="ISME J.">
        <title>Uncovering the hidden diversity of litter-decomposition mechanisms in mushroom-forming fungi.</title>
        <authorList>
            <person name="Floudas D."/>
            <person name="Bentzer J."/>
            <person name="Ahren D."/>
            <person name="Johansson T."/>
            <person name="Persson P."/>
            <person name="Tunlid A."/>
        </authorList>
    </citation>
    <scope>NUCLEOTIDE SEQUENCE [LARGE SCALE GENOMIC DNA]</scope>
    <source>
        <strain evidence="5 6">CBS 291.85</strain>
    </source>
</reference>
<comment type="similarity">
    <text evidence="1">Belongs to the Tango6 family.</text>
</comment>
<evidence type="ECO:0000259" key="4">
    <source>
        <dbReference type="Pfam" id="PF23565"/>
    </source>
</evidence>
<dbReference type="EMBL" id="JAACJM010000012">
    <property type="protein sequence ID" value="KAF5369873.1"/>
    <property type="molecule type" value="Genomic_DNA"/>
</dbReference>
<dbReference type="AlphaFoldDB" id="A0A8H5GRC5"/>
<protein>
    <recommendedName>
        <fullName evidence="7">RNA polymerase II assembly factor Rtp1 C-terminal domain-containing protein</fullName>
    </recommendedName>
</protein>
<evidence type="ECO:0008006" key="7">
    <source>
        <dbReference type="Google" id="ProtNLM"/>
    </source>
</evidence>
<feature type="compositionally biased region" description="Low complexity" evidence="2">
    <location>
        <begin position="575"/>
        <end position="586"/>
    </location>
</feature>
<evidence type="ECO:0000256" key="2">
    <source>
        <dbReference type="SAM" id="MobiDB-lite"/>
    </source>
</evidence>
<feature type="compositionally biased region" description="Basic and acidic residues" evidence="2">
    <location>
        <begin position="904"/>
        <end position="922"/>
    </location>
</feature>
<organism evidence="5 6">
    <name type="scientific">Tetrapyrgos nigripes</name>
    <dbReference type="NCBI Taxonomy" id="182062"/>
    <lineage>
        <taxon>Eukaryota</taxon>
        <taxon>Fungi</taxon>
        <taxon>Dikarya</taxon>
        <taxon>Basidiomycota</taxon>
        <taxon>Agaricomycotina</taxon>
        <taxon>Agaricomycetes</taxon>
        <taxon>Agaricomycetidae</taxon>
        <taxon>Agaricales</taxon>
        <taxon>Marasmiineae</taxon>
        <taxon>Marasmiaceae</taxon>
        <taxon>Tetrapyrgos</taxon>
    </lineage>
</organism>
<dbReference type="SUPFAM" id="SSF48371">
    <property type="entry name" value="ARM repeat"/>
    <property type="match status" value="1"/>
</dbReference>
<dbReference type="InterPro" id="IPR016024">
    <property type="entry name" value="ARM-type_fold"/>
</dbReference>
<dbReference type="PANTHER" id="PTHR20959">
    <property type="entry name" value="TRANSPORT AND GOLGI ORGANIZATION PROTEIN 6 FAMILY MEMBER"/>
    <property type="match status" value="1"/>
</dbReference>
<feature type="domain" description="TANGO6 HEAT repeat" evidence="4">
    <location>
        <begin position="253"/>
        <end position="453"/>
    </location>
</feature>
<comment type="caution">
    <text evidence="5">The sequence shown here is derived from an EMBL/GenBank/DDBJ whole genome shotgun (WGS) entry which is preliminary data.</text>
</comment>
<dbReference type="GO" id="GO:0009306">
    <property type="term" value="P:protein secretion"/>
    <property type="evidence" value="ECO:0007669"/>
    <property type="project" value="TreeGrafter"/>
</dbReference>